<keyword evidence="10" id="KW-1278">Translocase</keyword>
<feature type="transmembrane region" description="Helical" evidence="19">
    <location>
        <begin position="137"/>
        <end position="155"/>
    </location>
</feature>
<dbReference type="GO" id="GO:0005743">
    <property type="term" value="C:mitochondrial inner membrane"/>
    <property type="evidence" value="ECO:0007669"/>
    <property type="project" value="UniProtKB-SubCell"/>
</dbReference>
<dbReference type="GO" id="GO:0008137">
    <property type="term" value="F:NADH dehydrogenase (ubiquinone) activity"/>
    <property type="evidence" value="ECO:0007669"/>
    <property type="project" value="UniProtKB-EC"/>
</dbReference>
<dbReference type="GO" id="GO:0006120">
    <property type="term" value="P:mitochondrial electron transport, NADH to ubiquinone"/>
    <property type="evidence" value="ECO:0007669"/>
    <property type="project" value="TreeGrafter"/>
</dbReference>
<evidence type="ECO:0000256" key="9">
    <source>
        <dbReference type="ARBA" id="ARBA00022792"/>
    </source>
</evidence>
<feature type="transmembrane region" description="Helical" evidence="19">
    <location>
        <begin position="299"/>
        <end position="319"/>
    </location>
</feature>
<keyword evidence="7" id="KW-0679">Respiratory chain</keyword>
<dbReference type="InterPro" id="IPR001750">
    <property type="entry name" value="ND/Mrp_TM"/>
</dbReference>
<evidence type="ECO:0000256" key="5">
    <source>
        <dbReference type="ARBA" id="ARBA00021008"/>
    </source>
</evidence>
<comment type="function">
    <text evidence="1">Core subunit of the mitochondrial membrane respiratory chain NADH dehydrogenase (Complex I) that is believed to belong to the minimal assembly required for catalysis. Complex I functions in the transfer of electrons from NADH to the respiratory chain. The immediate electron acceptor for the enzyme is believed to be ubiquinone.</text>
</comment>
<organism evidence="21">
    <name type="scientific">Hyalomma scupense</name>
    <name type="common">Tick</name>
    <dbReference type="NCBI Taxonomy" id="1260755"/>
    <lineage>
        <taxon>Eukaryota</taxon>
        <taxon>Metazoa</taxon>
        <taxon>Ecdysozoa</taxon>
        <taxon>Arthropoda</taxon>
        <taxon>Chelicerata</taxon>
        <taxon>Arachnida</taxon>
        <taxon>Acari</taxon>
        <taxon>Parasitiformes</taxon>
        <taxon>Ixodida</taxon>
        <taxon>Ixodoidea</taxon>
        <taxon>Ixodidae</taxon>
        <taxon>Hyalomminae</taxon>
        <taxon>Hyalomma</taxon>
    </lineage>
</organism>
<evidence type="ECO:0000256" key="1">
    <source>
        <dbReference type="ARBA" id="ARBA00003257"/>
    </source>
</evidence>
<evidence type="ECO:0000256" key="7">
    <source>
        <dbReference type="ARBA" id="ARBA00022660"/>
    </source>
</evidence>
<sequence length="320" mass="38324">MFFKKMMLWILMISIMMAISSNMWFVYWLLMEINLMAFIPLMNNYKMKNYLCMIIYFVIQSFSSSLFFLASFLFSLNESLLFLNILNIAMLIKLSIIPFHFWILLISESLDYFPLFILLTMQKIIPLLIIEKFMSNLSLYFVLFSTIMSSLLMMKLKLFKKVLILSSISHLGWILTMIFLKINFWMTYLIIYTFIINSLIKICQNYNILSMKHMTMMKISSKIKFYFLTNILSLGGMPPFLGFFMKAMSILMMMKYTTIFIFILILSSLMNLFIYIRIMTPFFFLSLKNIKNVFLNFKFNFFFLKVNLIMLMFMLNMFAM</sequence>
<evidence type="ECO:0000256" key="8">
    <source>
        <dbReference type="ARBA" id="ARBA00022692"/>
    </source>
</evidence>
<feature type="domain" description="NADH:quinone oxidoreductase/Mrp antiporter transmembrane" evidence="20">
    <location>
        <begin position="21"/>
        <end position="269"/>
    </location>
</feature>
<feature type="transmembrane region" description="Helical" evidence="19">
    <location>
        <begin position="80"/>
        <end position="105"/>
    </location>
</feature>
<keyword evidence="13" id="KW-0520">NAD</keyword>
<evidence type="ECO:0000256" key="13">
    <source>
        <dbReference type="ARBA" id="ARBA00023027"/>
    </source>
</evidence>
<evidence type="ECO:0000256" key="19">
    <source>
        <dbReference type="SAM" id="Phobius"/>
    </source>
</evidence>
<proteinExistence type="inferred from homology"/>
<dbReference type="AlphaFoldDB" id="A0A8E6Z6D6"/>
<dbReference type="GeneID" id="71475228"/>
<feature type="transmembrane region" description="Helical" evidence="19">
    <location>
        <begin position="6"/>
        <end position="30"/>
    </location>
</feature>
<gene>
    <name evidence="21" type="primary">ND2</name>
</gene>
<dbReference type="PANTHER" id="PTHR46552">
    <property type="entry name" value="NADH-UBIQUINONE OXIDOREDUCTASE CHAIN 2"/>
    <property type="match status" value="1"/>
</dbReference>
<geneLocation type="mitochondrion" evidence="21"/>
<protein>
    <recommendedName>
        <fullName evidence="5">NADH-ubiquinone oxidoreductase chain 2</fullName>
        <ecNumber evidence="4">7.1.1.2</ecNumber>
    </recommendedName>
    <alternativeName>
        <fullName evidence="17">NADH dehydrogenase subunit 2</fullName>
    </alternativeName>
</protein>
<keyword evidence="14" id="KW-0830">Ubiquinone</keyword>
<evidence type="ECO:0000256" key="14">
    <source>
        <dbReference type="ARBA" id="ARBA00023075"/>
    </source>
</evidence>
<dbReference type="CTD" id="4536"/>
<dbReference type="EC" id="7.1.1.2" evidence="4"/>
<accession>A0A8E6Z6D6</accession>
<evidence type="ECO:0000256" key="12">
    <source>
        <dbReference type="ARBA" id="ARBA00022989"/>
    </source>
</evidence>
<feature type="transmembrane region" description="Helical" evidence="19">
    <location>
        <begin position="112"/>
        <end position="131"/>
    </location>
</feature>
<comment type="subcellular location">
    <subcellularLocation>
        <location evidence="2">Mitochondrion inner membrane</location>
        <topology evidence="2">Multi-pass membrane protein</topology>
    </subcellularLocation>
</comment>
<feature type="transmembrane region" description="Helical" evidence="19">
    <location>
        <begin position="225"/>
        <end position="244"/>
    </location>
</feature>
<evidence type="ECO:0000256" key="6">
    <source>
        <dbReference type="ARBA" id="ARBA00022448"/>
    </source>
</evidence>
<comment type="catalytic activity">
    <reaction evidence="18">
        <text>a ubiquinone + NADH + 5 H(+)(in) = a ubiquinol + NAD(+) + 4 H(+)(out)</text>
        <dbReference type="Rhea" id="RHEA:29091"/>
        <dbReference type="Rhea" id="RHEA-COMP:9565"/>
        <dbReference type="Rhea" id="RHEA-COMP:9566"/>
        <dbReference type="ChEBI" id="CHEBI:15378"/>
        <dbReference type="ChEBI" id="CHEBI:16389"/>
        <dbReference type="ChEBI" id="CHEBI:17976"/>
        <dbReference type="ChEBI" id="CHEBI:57540"/>
        <dbReference type="ChEBI" id="CHEBI:57945"/>
        <dbReference type="EC" id="7.1.1.2"/>
    </reaction>
</comment>
<dbReference type="EMBL" id="MW546282">
    <property type="protein sequence ID" value="QVV23866.1"/>
    <property type="molecule type" value="Genomic_DNA"/>
</dbReference>
<dbReference type="InterPro" id="IPR050175">
    <property type="entry name" value="Complex_I_Subunit_2"/>
</dbReference>
<evidence type="ECO:0000256" key="15">
    <source>
        <dbReference type="ARBA" id="ARBA00023128"/>
    </source>
</evidence>
<evidence type="ECO:0000256" key="4">
    <source>
        <dbReference type="ARBA" id="ARBA00012944"/>
    </source>
</evidence>
<evidence type="ECO:0000256" key="10">
    <source>
        <dbReference type="ARBA" id="ARBA00022967"/>
    </source>
</evidence>
<name>A0A8E6Z6D6_HYASC</name>
<comment type="similarity">
    <text evidence="3">Belongs to the complex I subunit 2 family.</text>
</comment>
<keyword evidence="6" id="KW-0813">Transport</keyword>
<feature type="transmembrane region" description="Helical" evidence="19">
    <location>
        <begin position="256"/>
        <end position="278"/>
    </location>
</feature>
<reference evidence="21" key="1">
    <citation type="submission" date="2021-01" db="EMBL/GenBank/DDBJ databases">
        <authorList>
            <person name="Ciloglu A."/>
            <person name="Yildirim A."/>
            <person name="Ibis O."/>
            <person name="Aktas M."/>
            <person name="Duzlu O."/>
            <person name="Onder Z."/>
            <person name="Simsek E."/>
            <person name="Yetismis G."/>
            <person name="Inci A."/>
        </authorList>
    </citation>
    <scope>NUCLEOTIDE SEQUENCE</scope>
    <source>
        <strain evidence="21">HscuTR1</strain>
    </source>
</reference>
<keyword evidence="11" id="KW-0249">Electron transport</keyword>
<evidence type="ECO:0000256" key="2">
    <source>
        <dbReference type="ARBA" id="ARBA00004448"/>
    </source>
</evidence>
<keyword evidence="16 19" id="KW-0472">Membrane</keyword>
<evidence type="ECO:0000313" key="21">
    <source>
        <dbReference type="EMBL" id="QVV23866.1"/>
    </source>
</evidence>
<feature type="transmembrane region" description="Helical" evidence="19">
    <location>
        <begin position="50"/>
        <end position="74"/>
    </location>
</feature>
<keyword evidence="12 19" id="KW-1133">Transmembrane helix</keyword>
<evidence type="ECO:0000256" key="17">
    <source>
        <dbReference type="ARBA" id="ARBA00031028"/>
    </source>
</evidence>
<evidence type="ECO:0000259" key="20">
    <source>
        <dbReference type="Pfam" id="PF00361"/>
    </source>
</evidence>
<dbReference type="RefSeq" id="YP_010329492.1">
    <property type="nucleotide sequence ID" value="NC_062166.1"/>
</dbReference>
<evidence type="ECO:0000256" key="16">
    <source>
        <dbReference type="ARBA" id="ARBA00023136"/>
    </source>
</evidence>
<evidence type="ECO:0000256" key="18">
    <source>
        <dbReference type="ARBA" id="ARBA00049551"/>
    </source>
</evidence>
<evidence type="ECO:0000256" key="3">
    <source>
        <dbReference type="ARBA" id="ARBA00007012"/>
    </source>
</evidence>
<keyword evidence="15 21" id="KW-0496">Mitochondrion</keyword>
<dbReference type="PANTHER" id="PTHR46552:SF1">
    <property type="entry name" value="NADH-UBIQUINONE OXIDOREDUCTASE CHAIN 2"/>
    <property type="match status" value="1"/>
</dbReference>
<evidence type="ECO:0000256" key="11">
    <source>
        <dbReference type="ARBA" id="ARBA00022982"/>
    </source>
</evidence>
<keyword evidence="9" id="KW-0999">Mitochondrion inner membrane</keyword>
<keyword evidence="8 19" id="KW-0812">Transmembrane</keyword>
<dbReference type="Pfam" id="PF00361">
    <property type="entry name" value="Proton_antipo_M"/>
    <property type="match status" value="1"/>
</dbReference>